<keyword evidence="10" id="KW-1185">Reference proteome</keyword>
<dbReference type="EMBL" id="QNGE01006562">
    <property type="protein sequence ID" value="KAA3671383.1"/>
    <property type="molecule type" value="Genomic_DNA"/>
</dbReference>
<dbReference type="GO" id="GO:0000139">
    <property type="term" value="C:Golgi membrane"/>
    <property type="evidence" value="ECO:0007669"/>
    <property type="project" value="UniProtKB-SubCell"/>
</dbReference>
<dbReference type="GO" id="GO:0007030">
    <property type="term" value="P:Golgi organization"/>
    <property type="evidence" value="ECO:0007669"/>
    <property type="project" value="TreeGrafter"/>
</dbReference>
<organism evidence="9 10">
    <name type="scientific">Paragonimus westermani</name>
    <dbReference type="NCBI Taxonomy" id="34504"/>
    <lineage>
        <taxon>Eukaryota</taxon>
        <taxon>Metazoa</taxon>
        <taxon>Spiralia</taxon>
        <taxon>Lophotrochozoa</taxon>
        <taxon>Platyhelminthes</taxon>
        <taxon>Trematoda</taxon>
        <taxon>Digenea</taxon>
        <taxon>Plagiorchiida</taxon>
        <taxon>Troglotremata</taxon>
        <taxon>Troglotrematidae</taxon>
        <taxon>Paragonimus</taxon>
    </lineage>
</organism>
<evidence type="ECO:0000313" key="9">
    <source>
        <dbReference type="EMBL" id="KAA3671383.1"/>
    </source>
</evidence>
<dbReference type="Pfam" id="PF10191">
    <property type="entry name" value="COG7"/>
    <property type="match status" value="2"/>
</dbReference>
<evidence type="ECO:0000256" key="4">
    <source>
        <dbReference type="ARBA" id="ARBA00022448"/>
    </source>
</evidence>
<keyword evidence="7" id="KW-0472">Membrane</keyword>
<name>A0A5J4N7C6_9TREM</name>
<proteinExistence type="inferred from homology"/>
<evidence type="ECO:0000256" key="8">
    <source>
        <dbReference type="ARBA" id="ARBA00031345"/>
    </source>
</evidence>
<evidence type="ECO:0000256" key="5">
    <source>
        <dbReference type="ARBA" id="ARBA00022927"/>
    </source>
</evidence>
<sequence>MIFLDFQLEFSPAKPPSSSFQVDPSKHKLACTRLAVAILTPFESIGQLFGKQTRQRFERDLAGIRLTGSEPADFADILGQTLNKSLNLIHQAVQCCFDYTLGMGLPYLLSVIQFYWEAFLAKWTVAMEGSVEQLVSLDSHSGYSQASGFVSALQVASLTGELSLQADAFVEAILNKSTDYFSKILVNTDNCPLLASGLYPHDLFDHSLDSIEPSDWSLLCRLVDSQSAQCQSAIHSFAHPSVQATTGRLAELSTSDPKSSADCQSNLTGLHRASLTACRTAVSLVRRVALAPLQHFLQTVPSLPIWFATPDSGEPTLPDLAYLPQDYITRIGQYLLALPEHLEPYMSVGPGYPEPEQSKFIDVNLTSDQCSSRGLAECLHLGDVDAAAMSIAGNKCAISNEGSEARSSSQRRRLTSLNLGSRKLSSPTEKPTGLDENAAAFCWLDSFVSGAACDLLVNSLLRIGGVSSASVKTVLGTSRSGKPNGEAYESESDMEDQQVLTEHGAKQLEADLSYLQNLLEDLGLSFPGTLKALRELINCPPDQFANLSADRPPRIVNAVARLRGF</sequence>
<keyword evidence="5" id="KW-0653">Protein transport</keyword>
<dbReference type="GO" id="GO:0017119">
    <property type="term" value="C:Golgi transport complex"/>
    <property type="evidence" value="ECO:0007669"/>
    <property type="project" value="InterPro"/>
</dbReference>
<comment type="caution">
    <text evidence="9">The sequence shown here is derived from an EMBL/GenBank/DDBJ whole genome shotgun (WGS) entry which is preliminary data.</text>
</comment>
<dbReference type="GO" id="GO:0006886">
    <property type="term" value="P:intracellular protein transport"/>
    <property type="evidence" value="ECO:0007669"/>
    <property type="project" value="InterPro"/>
</dbReference>
<comment type="similarity">
    <text evidence="2">Belongs to the COG7 family.</text>
</comment>
<dbReference type="PANTHER" id="PTHR21443">
    <property type="entry name" value="CONSERVED OLIGOMERIC GOLGI COMPLEX COMPONENT 7"/>
    <property type="match status" value="1"/>
</dbReference>
<keyword evidence="4" id="KW-0813">Transport</keyword>
<evidence type="ECO:0000256" key="2">
    <source>
        <dbReference type="ARBA" id="ARBA00005831"/>
    </source>
</evidence>
<dbReference type="AlphaFoldDB" id="A0A5J4N7C6"/>
<dbReference type="Proteomes" id="UP000324629">
    <property type="component" value="Unassembled WGS sequence"/>
</dbReference>
<keyword evidence="6" id="KW-0333">Golgi apparatus</keyword>
<dbReference type="InterPro" id="IPR019335">
    <property type="entry name" value="COG7"/>
</dbReference>
<dbReference type="PANTHER" id="PTHR21443:SF0">
    <property type="entry name" value="CONSERVED OLIGOMERIC GOLGI COMPLEX SUBUNIT 7"/>
    <property type="match status" value="1"/>
</dbReference>
<evidence type="ECO:0000256" key="1">
    <source>
        <dbReference type="ARBA" id="ARBA00004395"/>
    </source>
</evidence>
<evidence type="ECO:0000256" key="3">
    <source>
        <dbReference type="ARBA" id="ARBA00020984"/>
    </source>
</evidence>
<accession>A0A5J4N7C6</accession>
<evidence type="ECO:0000256" key="7">
    <source>
        <dbReference type="ARBA" id="ARBA00023136"/>
    </source>
</evidence>
<comment type="subcellular location">
    <subcellularLocation>
        <location evidence="1">Golgi apparatus membrane</location>
        <topology evidence="1">Peripheral membrane protein</topology>
    </subcellularLocation>
</comment>
<evidence type="ECO:0000256" key="6">
    <source>
        <dbReference type="ARBA" id="ARBA00023034"/>
    </source>
</evidence>
<evidence type="ECO:0000313" key="10">
    <source>
        <dbReference type="Proteomes" id="UP000324629"/>
    </source>
</evidence>
<dbReference type="GO" id="GO:0006890">
    <property type="term" value="P:retrograde vesicle-mediated transport, Golgi to endoplasmic reticulum"/>
    <property type="evidence" value="ECO:0007669"/>
    <property type="project" value="TreeGrafter"/>
</dbReference>
<reference evidence="9 10" key="1">
    <citation type="journal article" date="2019" name="Gigascience">
        <title>Whole-genome sequence of the oriental lung fluke Paragonimus westermani.</title>
        <authorList>
            <person name="Oey H."/>
            <person name="Zakrzewski M."/>
            <person name="Narain K."/>
            <person name="Devi K.R."/>
            <person name="Agatsuma T."/>
            <person name="Nawaratna S."/>
            <person name="Gobert G.N."/>
            <person name="Jones M.K."/>
            <person name="Ragan M.A."/>
            <person name="McManus D.P."/>
            <person name="Krause L."/>
        </authorList>
    </citation>
    <scope>NUCLEOTIDE SEQUENCE [LARGE SCALE GENOMIC DNA]</scope>
    <source>
        <strain evidence="9 10">IND2009</strain>
    </source>
</reference>
<gene>
    <name evidence="9" type="ORF">DEA37_0014680</name>
</gene>
<protein>
    <recommendedName>
        <fullName evidence="3">Conserved oligomeric Golgi complex subunit 7</fullName>
    </recommendedName>
    <alternativeName>
        <fullName evidence="8">Component of oligomeric Golgi complex 7</fullName>
    </alternativeName>
</protein>